<keyword evidence="10" id="KW-0804">Transcription</keyword>
<dbReference type="Proteomes" id="UP001501697">
    <property type="component" value="Unassembled WGS sequence"/>
</dbReference>
<dbReference type="Pfam" id="PF01475">
    <property type="entry name" value="FUR"/>
    <property type="match status" value="1"/>
</dbReference>
<keyword evidence="8" id="KW-0805">Transcription regulation</keyword>
<dbReference type="CDD" id="cd07153">
    <property type="entry name" value="Fur_like"/>
    <property type="match status" value="1"/>
</dbReference>
<accession>A0ABP7ADV0</accession>
<dbReference type="EMBL" id="BAAAYU010000003">
    <property type="protein sequence ID" value="GAA3630214.1"/>
    <property type="molecule type" value="Genomic_DNA"/>
</dbReference>
<proteinExistence type="inferred from homology"/>
<dbReference type="RefSeq" id="WP_344736978.1">
    <property type="nucleotide sequence ID" value="NZ_BAAAYU010000003.1"/>
</dbReference>
<dbReference type="Gene3D" id="1.10.10.10">
    <property type="entry name" value="Winged helix-like DNA-binding domain superfamily/Winged helix DNA-binding domain"/>
    <property type="match status" value="1"/>
</dbReference>
<evidence type="ECO:0000256" key="9">
    <source>
        <dbReference type="ARBA" id="ARBA00023125"/>
    </source>
</evidence>
<evidence type="ECO:0000313" key="12">
    <source>
        <dbReference type="Proteomes" id="UP001501697"/>
    </source>
</evidence>
<keyword evidence="6" id="KW-0862">Zinc</keyword>
<comment type="similarity">
    <text evidence="2">Belongs to the Fur family.</text>
</comment>
<evidence type="ECO:0000256" key="2">
    <source>
        <dbReference type="ARBA" id="ARBA00007957"/>
    </source>
</evidence>
<keyword evidence="4" id="KW-0678">Repressor</keyword>
<dbReference type="InterPro" id="IPR002481">
    <property type="entry name" value="FUR"/>
</dbReference>
<evidence type="ECO:0000256" key="1">
    <source>
        <dbReference type="ARBA" id="ARBA00004496"/>
    </source>
</evidence>
<keyword evidence="12" id="KW-1185">Reference proteome</keyword>
<keyword evidence="5" id="KW-0479">Metal-binding</keyword>
<evidence type="ECO:0000313" key="11">
    <source>
        <dbReference type="EMBL" id="GAA3630214.1"/>
    </source>
</evidence>
<evidence type="ECO:0000256" key="7">
    <source>
        <dbReference type="ARBA" id="ARBA00023004"/>
    </source>
</evidence>
<keyword evidence="3" id="KW-0963">Cytoplasm</keyword>
<keyword evidence="9" id="KW-0238">DNA-binding</keyword>
<protein>
    <submittedName>
        <fullName evidence="11">Fur family transcriptional regulator FurA3</fullName>
    </submittedName>
</protein>
<comment type="subcellular location">
    <subcellularLocation>
        <location evidence="1">Cytoplasm</location>
    </subcellularLocation>
</comment>
<dbReference type="Gene3D" id="3.30.1490.190">
    <property type="match status" value="1"/>
</dbReference>
<evidence type="ECO:0000256" key="5">
    <source>
        <dbReference type="ARBA" id="ARBA00022723"/>
    </source>
</evidence>
<keyword evidence="7" id="KW-0408">Iron</keyword>
<evidence type="ECO:0000256" key="10">
    <source>
        <dbReference type="ARBA" id="ARBA00023163"/>
    </source>
</evidence>
<dbReference type="InterPro" id="IPR036388">
    <property type="entry name" value="WH-like_DNA-bd_sf"/>
</dbReference>
<organism evidence="11 12">
    <name type="scientific">Microbacterium awajiense</name>
    <dbReference type="NCBI Taxonomy" id="415214"/>
    <lineage>
        <taxon>Bacteria</taxon>
        <taxon>Bacillati</taxon>
        <taxon>Actinomycetota</taxon>
        <taxon>Actinomycetes</taxon>
        <taxon>Micrococcales</taxon>
        <taxon>Microbacteriaceae</taxon>
        <taxon>Microbacterium</taxon>
    </lineage>
</organism>
<reference evidence="12" key="1">
    <citation type="journal article" date="2019" name="Int. J. Syst. Evol. Microbiol.">
        <title>The Global Catalogue of Microorganisms (GCM) 10K type strain sequencing project: providing services to taxonomists for standard genome sequencing and annotation.</title>
        <authorList>
            <consortium name="The Broad Institute Genomics Platform"/>
            <consortium name="The Broad Institute Genome Sequencing Center for Infectious Disease"/>
            <person name="Wu L."/>
            <person name="Ma J."/>
        </authorList>
    </citation>
    <scope>NUCLEOTIDE SEQUENCE [LARGE SCALE GENOMIC DNA]</scope>
    <source>
        <strain evidence="12">JCM 16544</strain>
    </source>
</reference>
<evidence type="ECO:0000256" key="4">
    <source>
        <dbReference type="ARBA" id="ARBA00022491"/>
    </source>
</evidence>
<gene>
    <name evidence="11" type="primary">furA3</name>
    <name evidence="11" type="ORF">GCM10022200_11150</name>
</gene>
<dbReference type="InterPro" id="IPR036390">
    <property type="entry name" value="WH_DNA-bd_sf"/>
</dbReference>
<evidence type="ECO:0000256" key="6">
    <source>
        <dbReference type="ARBA" id="ARBA00022833"/>
    </source>
</evidence>
<dbReference type="SUPFAM" id="SSF46785">
    <property type="entry name" value="Winged helix' DNA-binding domain"/>
    <property type="match status" value="1"/>
</dbReference>
<dbReference type="PANTHER" id="PTHR33202:SF18">
    <property type="entry name" value="TRANSCRIPTIONAL REGULATOR FURA"/>
    <property type="match status" value="1"/>
</dbReference>
<name>A0ABP7ADV0_9MICO</name>
<sequence>MTDSADTVSALRGAGLRVTDSRRAVLDALAAAPHASAEALHRRVAETVASTTLQSVYNALADFVDVGLVRRIEPAGRPGLFELRVHDNHHHLICTGCGAVEDVDCVVGDAPCLEPSDSRGFAVTTAEVTFWGVCAACTAASAR</sequence>
<dbReference type="PANTHER" id="PTHR33202">
    <property type="entry name" value="ZINC UPTAKE REGULATION PROTEIN"/>
    <property type="match status" value="1"/>
</dbReference>
<evidence type="ECO:0000256" key="3">
    <source>
        <dbReference type="ARBA" id="ARBA00022490"/>
    </source>
</evidence>
<comment type="caution">
    <text evidence="11">The sequence shown here is derived from an EMBL/GenBank/DDBJ whole genome shotgun (WGS) entry which is preliminary data.</text>
</comment>
<dbReference type="InterPro" id="IPR043135">
    <property type="entry name" value="Fur_C"/>
</dbReference>
<evidence type="ECO:0000256" key="8">
    <source>
        <dbReference type="ARBA" id="ARBA00023015"/>
    </source>
</evidence>